<evidence type="ECO:0000256" key="5">
    <source>
        <dbReference type="PROSITE-ProRule" id="PRU01240"/>
    </source>
</evidence>
<dbReference type="EMBL" id="CM001402">
    <property type="protein sequence ID" value="EHO42504.1"/>
    <property type="molecule type" value="Genomic_DNA"/>
</dbReference>
<dbReference type="InterPro" id="IPR023827">
    <property type="entry name" value="Peptidase_S8_Asp-AS"/>
</dbReference>
<dbReference type="InterPro" id="IPR036852">
    <property type="entry name" value="Peptidase_S8/S53_dom_sf"/>
</dbReference>
<dbReference type="Pfam" id="PF00082">
    <property type="entry name" value="Peptidase_S8"/>
    <property type="match status" value="1"/>
</dbReference>
<dbReference type="Gene3D" id="2.60.40.2810">
    <property type="match status" value="1"/>
</dbReference>
<keyword evidence="4 5" id="KW-0720">Serine protease</keyword>
<dbReference type="KEGG" id="caby:Cabys_1755"/>
<feature type="active site" description="Charge relay system" evidence="5">
    <location>
        <position position="171"/>
    </location>
</feature>
<name>H1XS11_CALAY</name>
<dbReference type="PRINTS" id="PR00723">
    <property type="entry name" value="SUBTILISIN"/>
</dbReference>
<dbReference type="EMBL" id="CP018099">
    <property type="protein sequence ID" value="APF18504.1"/>
    <property type="molecule type" value="Genomic_DNA"/>
</dbReference>
<dbReference type="HOGENOM" id="CLU_392173_0_0_0"/>
<protein>
    <submittedName>
        <fullName evidence="9">Peptidase S8 and S53 subtilisin kexin sedolisin</fullName>
    </submittedName>
    <submittedName>
        <fullName evidence="8">Por secretion system C-terminal sorting domain-containing protein</fullName>
    </submittedName>
</protein>
<dbReference type="InterPro" id="IPR015500">
    <property type="entry name" value="Peptidase_S8_subtilisin-rel"/>
</dbReference>
<dbReference type="InParanoid" id="H1XS11"/>
<dbReference type="Proteomes" id="UP000004671">
    <property type="component" value="Chromosome"/>
</dbReference>
<dbReference type="Pfam" id="PF17963">
    <property type="entry name" value="Big_9"/>
    <property type="match status" value="1"/>
</dbReference>
<dbReference type="Gene3D" id="3.40.50.200">
    <property type="entry name" value="Peptidase S8/S53 domain"/>
    <property type="match status" value="1"/>
</dbReference>
<keyword evidence="3 5" id="KW-0378">Hydrolase</keyword>
<reference evidence="8 11" key="2">
    <citation type="submission" date="2016-11" db="EMBL/GenBank/DDBJ databases">
        <title>Genomic analysis of Caldithrix abyssi and proposal of a novel bacterial phylum Caldithrichaeota.</title>
        <authorList>
            <person name="Kublanov I."/>
            <person name="Sigalova O."/>
            <person name="Gavrilov S."/>
            <person name="Lebedinsky A."/>
            <person name="Ivanova N."/>
            <person name="Daum C."/>
            <person name="Reddy T."/>
            <person name="Klenk H.P."/>
            <person name="Goker M."/>
            <person name="Reva O."/>
            <person name="Miroshnichenko M."/>
            <person name="Kyprides N."/>
            <person name="Woyke T."/>
            <person name="Gelfand M."/>
        </authorList>
    </citation>
    <scope>NUCLEOTIDE SEQUENCE [LARGE SCALE GENOMIC DNA]</scope>
    <source>
        <strain evidence="8 11">LF13</strain>
    </source>
</reference>
<accession>H1XS11</accession>
<sequence precursor="true">MSRFFKILIGIVLIVSGALQASSFVGFKKNVISVKIDEKAFYNLRTVQFTIGKTGIQSIDALNEQYKVRLVKNFFKLKADFINERNKDLQQWLLFYFETPIDVEQISREYASLADVLVAEPIPIHTVFKTPDDTRLTDQWHINQSNDADIDAFEAWDMETGNTSIIVAVMDTGVEWWHPDLAGALADRTNRNTIHGNIWINTAELADTNSTVDEDGNGYADDWVGWDFVTGNPNLLDLGDDYDQEDNDPSDHEGHGTHCAGNVGAINNNALGVCSAAGGWGEDAQGAGNGVKVMPLRIGWKDFPSGRVSMDFAAQAFIYAAENGAHIASCSWGSSETTALKDAINTFLYGTTSPTASDPQIRLIFVAAGNDGNESQAYLNSRDDCISVAATNANDGAPSWTNYGTWIDISAPGENILSTSLNGGYASLDGTSMATPIAASVAALIWSYQPSLTATEVENYLYQGAENIDANLPATHIGKMGAGRVSAWNSLSLITPNQRPVAMADTSSLAEDDSVKIAVLNNDSDPDGDPLQLSVLTSPQNGSVTQLGDTLRYVANQDFFGSDSFQYKIDDGNGGLDTAMVRITVRAVNDPPQIVGLPQNLILNPNDCTSLNMANYQQDVDTPDSLLQWSFSVSDPTALSYTYNPATDTLEICSLGPTGTYFVYTTLTDDSGAFDQDTITVTVELPSALAAVGKGTPDKFDLKANYPNPFNPQTTIAYQLAENDYVSIRVYDITGRLVSTLVDETQKAGYYKILFDARHLSSGIYFYVMRTSQFVKMRKMMLIR</sequence>
<reference evidence="9 10" key="1">
    <citation type="submission" date="2011-09" db="EMBL/GenBank/DDBJ databases">
        <title>The permanent draft genome of Caldithrix abyssi DSM 13497.</title>
        <authorList>
            <consortium name="US DOE Joint Genome Institute (JGI-PGF)"/>
            <person name="Lucas S."/>
            <person name="Han J."/>
            <person name="Lapidus A."/>
            <person name="Bruce D."/>
            <person name="Goodwin L."/>
            <person name="Pitluck S."/>
            <person name="Peters L."/>
            <person name="Kyrpides N."/>
            <person name="Mavromatis K."/>
            <person name="Ivanova N."/>
            <person name="Mikhailova N."/>
            <person name="Chertkov O."/>
            <person name="Detter J.C."/>
            <person name="Tapia R."/>
            <person name="Han C."/>
            <person name="Land M."/>
            <person name="Hauser L."/>
            <person name="Markowitz V."/>
            <person name="Cheng J.-F."/>
            <person name="Hugenholtz P."/>
            <person name="Woyke T."/>
            <person name="Wu D."/>
            <person name="Spring S."/>
            <person name="Brambilla E."/>
            <person name="Klenk H.-P."/>
            <person name="Eisen J.A."/>
        </authorList>
    </citation>
    <scope>NUCLEOTIDE SEQUENCE [LARGE SCALE GENOMIC DNA]</scope>
    <source>
        <strain evidence="9 10">DSM 13497</strain>
    </source>
</reference>
<dbReference type="Pfam" id="PF18962">
    <property type="entry name" value="Por_Secre_tail"/>
    <property type="match status" value="1"/>
</dbReference>
<dbReference type="PANTHER" id="PTHR43806:SF11">
    <property type="entry name" value="CEREVISIN-RELATED"/>
    <property type="match status" value="1"/>
</dbReference>
<evidence type="ECO:0000313" key="11">
    <source>
        <dbReference type="Proteomes" id="UP000183868"/>
    </source>
</evidence>
<organism evidence="9 10">
    <name type="scientific">Caldithrix abyssi DSM 13497</name>
    <dbReference type="NCBI Taxonomy" id="880073"/>
    <lineage>
        <taxon>Bacteria</taxon>
        <taxon>Pseudomonadati</taxon>
        <taxon>Calditrichota</taxon>
        <taxon>Calditrichia</taxon>
        <taxon>Calditrichales</taxon>
        <taxon>Calditrichaceae</taxon>
        <taxon>Caldithrix</taxon>
    </lineage>
</organism>
<dbReference type="eggNOG" id="COG0737">
    <property type="taxonomic scope" value="Bacteria"/>
</dbReference>
<comment type="similarity">
    <text evidence="1 5">Belongs to the peptidase S8 family.</text>
</comment>
<evidence type="ECO:0000256" key="4">
    <source>
        <dbReference type="ARBA" id="ARBA00022825"/>
    </source>
</evidence>
<dbReference type="GO" id="GO:0006508">
    <property type="term" value="P:proteolysis"/>
    <property type="evidence" value="ECO:0007669"/>
    <property type="project" value="UniProtKB-KW"/>
</dbReference>
<keyword evidence="2 5" id="KW-0645">Protease</keyword>
<dbReference type="PaxDb" id="880073-Calab_2897"/>
<feature type="active site" description="Charge relay system" evidence="5">
    <location>
        <position position="255"/>
    </location>
</feature>
<feature type="domain" description="Secretion system C-terminal sorting" evidence="7">
    <location>
        <begin position="706"/>
        <end position="780"/>
    </location>
</feature>
<proteinExistence type="inferred from homology"/>
<dbReference type="Proteomes" id="UP000183868">
    <property type="component" value="Chromosome"/>
</dbReference>
<dbReference type="eggNOG" id="COG2304">
    <property type="taxonomic scope" value="Bacteria"/>
</dbReference>
<dbReference type="PROSITE" id="PS00136">
    <property type="entry name" value="SUBTILASE_ASP"/>
    <property type="match status" value="1"/>
</dbReference>
<dbReference type="PANTHER" id="PTHR43806">
    <property type="entry name" value="PEPTIDASE S8"/>
    <property type="match status" value="1"/>
</dbReference>
<dbReference type="eggNOG" id="COG1404">
    <property type="taxonomic scope" value="Bacteria"/>
</dbReference>
<evidence type="ECO:0000313" key="8">
    <source>
        <dbReference type="EMBL" id="APF18504.1"/>
    </source>
</evidence>
<evidence type="ECO:0000256" key="1">
    <source>
        <dbReference type="ARBA" id="ARBA00011073"/>
    </source>
</evidence>
<dbReference type="PROSITE" id="PS51892">
    <property type="entry name" value="SUBTILASE"/>
    <property type="match status" value="1"/>
</dbReference>
<dbReference type="InterPro" id="IPR000209">
    <property type="entry name" value="Peptidase_S8/S53_dom"/>
</dbReference>
<evidence type="ECO:0000256" key="3">
    <source>
        <dbReference type="ARBA" id="ARBA00022801"/>
    </source>
</evidence>
<dbReference type="PROSITE" id="PS00137">
    <property type="entry name" value="SUBTILASE_HIS"/>
    <property type="match status" value="1"/>
</dbReference>
<evidence type="ECO:0000313" key="10">
    <source>
        <dbReference type="Proteomes" id="UP000004671"/>
    </source>
</evidence>
<dbReference type="InterPro" id="IPR026444">
    <property type="entry name" value="Secre_tail"/>
</dbReference>
<dbReference type="InterPro" id="IPR050131">
    <property type="entry name" value="Peptidase_S8_subtilisin-like"/>
</dbReference>
<dbReference type="Gene3D" id="2.60.40.4070">
    <property type="match status" value="1"/>
</dbReference>
<dbReference type="RefSeq" id="WP_006929863.1">
    <property type="nucleotide sequence ID" value="NZ_CM001402.1"/>
</dbReference>
<feature type="active site" description="Charge relay system" evidence="5">
    <location>
        <position position="432"/>
    </location>
</feature>
<dbReference type="AlphaFoldDB" id="H1XS11"/>
<evidence type="ECO:0000259" key="7">
    <source>
        <dbReference type="Pfam" id="PF18962"/>
    </source>
</evidence>
<keyword evidence="10" id="KW-1185">Reference proteome</keyword>
<gene>
    <name evidence="8" type="ORF">Cabys_1755</name>
    <name evidence="9" type="ORF">Calab_2897</name>
</gene>
<dbReference type="STRING" id="880073.Cabys_1755"/>
<evidence type="ECO:0000259" key="6">
    <source>
        <dbReference type="Pfam" id="PF00082"/>
    </source>
</evidence>
<evidence type="ECO:0000256" key="2">
    <source>
        <dbReference type="ARBA" id="ARBA00022670"/>
    </source>
</evidence>
<dbReference type="NCBIfam" id="TIGR04183">
    <property type="entry name" value="Por_Secre_tail"/>
    <property type="match status" value="1"/>
</dbReference>
<feature type="domain" description="Peptidase S8/S53" evidence="6">
    <location>
        <begin position="164"/>
        <end position="467"/>
    </location>
</feature>
<dbReference type="SUPFAM" id="SSF52743">
    <property type="entry name" value="Subtilisin-like"/>
    <property type="match status" value="1"/>
</dbReference>
<dbReference type="InterPro" id="IPR022398">
    <property type="entry name" value="Peptidase_S8_His-AS"/>
</dbReference>
<evidence type="ECO:0000313" key="9">
    <source>
        <dbReference type="EMBL" id="EHO42504.1"/>
    </source>
</evidence>
<dbReference type="OrthoDB" id="9816306at2"/>
<dbReference type="GO" id="GO:0004252">
    <property type="term" value="F:serine-type endopeptidase activity"/>
    <property type="evidence" value="ECO:0007669"/>
    <property type="project" value="UniProtKB-UniRule"/>
</dbReference>